<keyword evidence="1" id="KW-0479">Metal-binding</keyword>
<dbReference type="Pfam" id="PF12906">
    <property type="entry name" value="RINGv"/>
    <property type="match status" value="1"/>
</dbReference>
<feature type="compositionally biased region" description="Low complexity" evidence="4">
    <location>
        <begin position="179"/>
        <end position="189"/>
    </location>
</feature>
<feature type="compositionally biased region" description="Low complexity" evidence="4">
    <location>
        <begin position="1"/>
        <end position="10"/>
    </location>
</feature>
<evidence type="ECO:0000256" key="2">
    <source>
        <dbReference type="ARBA" id="ARBA00022771"/>
    </source>
</evidence>
<dbReference type="Proteomes" id="UP001341281">
    <property type="component" value="Chromosome 07"/>
</dbReference>
<feature type="compositionally biased region" description="Low complexity" evidence="4">
    <location>
        <begin position="199"/>
        <end position="213"/>
    </location>
</feature>
<evidence type="ECO:0000256" key="3">
    <source>
        <dbReference type="ARBA" id="ARBA00022833"/>
    </source>
</evidence>
<feature type="region of interest" description="Disordered" evidence="4">
    <location>
        <begin position="172"/>
        <end position="222"/>
    </location>
</feature>
<feature type="transmembrane region" description="Helical" evidence="5">
    <location>
        <begin position="316"/>
        <end position="339"/>
    </location>
</feature>
<dbReference type="SMART" id="SM00744">
    <property type="entry name" value="RINGv"/>
    <property type="match status" value="1"/>
</dbReference>
<feature type="transmembrane region" description="Helical" evidence="5">
    <location>
        <begin position="375"/>
        <end position="394"/>
    </location>
</feature>
<feature type="compositionally biased region" description="Pro residues" evidence="4">
    <location>
        <begin position="11"/>
        <end position="24"/>
    </location>
</feature>
<keyword evidence="8" id="KW-1185">Reference proteome</keyword>
<feature type="compositionally biased region" description="Polar residues" evidence="4">
    <location>
        <begin position="458"/>
        <end position="474"/>
    </location>
</feature>
<dbReference type="InterPro" id="IPR013083">
    <property type="entry name" value="Znf_RING/FYVE/PHD"/>
</dbReference>
<feature type="region of interest" description="Disordered" evidence="4">
    <location>
        <begin position="436"/>
        <end position="480"/>
    </location>
</feature>
<evidence type="ECO:0000256" key="1">
    <source>
        <dbReference type="ARBA" id="ARBA00022723"/>
    </source>
</evidence>
<proteinExistence type="predicted"/>
<dbReference type="GO" id="GO:0008270">
    <property type="term" value="F:zinc ion binding"/>
    <property type="evidence" value="ECO:0007669"/>
    <property type="project" value="UniProtKB-KW"/>
</dbReference>
<evidence type="ECO:0000256" key="5">
    <source>
        <dbReference type="SAM" id="Phobius"/>
    </source>
</evidence>
<gene>
    <name evidence="7" type="ORF">U9M48_030296</name>
</gene>
<keyword evidence="5" id="KW-0812">Transmembrane</keyword>
<name>A0AAQ3U163_PASNO</name>
<feature type="domain" description="RING-CH-type" evidence="6">
    <location>
        <begin position="223"/>
        <end position="286"/>
    </location>
</feature>
<feature type="transmembrane region" description="Helical" evidence="5">
    <location>
        <begin position="400"/>
        <end position="423"/>
    </location>
</feature>
<dbReference type="PANTHER" id="PTHR46158">
    <property type="entry name" value="OS02G0165000 PROTEIN"/>
    <property type="match status" value="1"/>
</dbReference>
<keyword evidence="5" id="KW-1133">Transmembrane helix</keyword>
<dbReference type="InterPro" id="IPR011016">
    <property type="entry name" value="Znf_RING-CH"/>
</dbReference>
<evidence type="ECO:0000256" key="4">
    <source>
        <dbReference type="SAM" id="MobiDB-lite"/>
    </source>
</evidence>
<dbReference type="PROSITE" id="PS51292">
    <property type="entry name" value="ZF_RING_CH"/>
    <property type="match status" value="1"/>
</dbReference>
<feature type="transmembrane region" description="Helical" evidence="5">
    <location>
        <begin position="345"/>
        <end position="363"/>
    </location>
</feature>
<keyword evidence="5" id="KW-0472">Membrane</keyword>
<accession>A0AAQ3U163</accession>
<dbReference type="SUPFAM" id="SSF57850">
    <property type="entry name" value="RING/U-box"/>
    <property type="match status" value="1"/>
</dbReference>
<dbReference type="CDD" id="cd16495">
    <property type="entry name" value="RING_CH-C4HC3_MARCH"/>
    <property type="match status" value="1"/>
</dbReference>
<keyword evidence="3" id="KW-0862">Zinc</keyword>
<keyword evidence="2" id="KW-0863">Zinc-finger</keyword>
<dbReference type="Gene3D" id="3.30.40.10">
    <property type="entry name" value="Zinc/RING finger domain, C3HC4 (zinc finger)"/>
    <property type="match status" value="1"/>
</dbReference>
<organism evidence="7 8">
    <name type="scientific">Paspalum notatum var. saurae</name>
    <dbReference type="NCBI Taxonomy" id="547442"/>
    <lineage>
        <taxon>Eukaryota</taxon>
        <taxon>Viridiplantae</taxon>
        <taxon>Streptophyta</taxon>
        <taxon>Embryophyta</taxon>
        <taxon>Tracheophyta</taxon>
        <taxon>Spermatophyta</taxon>
        <taxon>Magnoliopsida</taxon>
        <taxon>Liliopsida</taxon>
        <taxon>Poales</taxon>
        <taxon>Poaceae</taxon>
        <taxon>PACMAD clade</taxon>
        <taxon>Panicoideae</taxon>
        <taxon>Andropogonodae</taxon>
        <taxon>Paspaleae</taxon>
        <taxon>Paspalinae</taxon>
        <taxon>Paspalum</taxon>
    </lineage>
</organism>
<evidence type="ECO:0000259" key="6">
    <source>
        <dbReference type="PROSITE" id="PS51292"/>
    </source>
</evidence>
<evidence type="ECO:0000313" key="7">
    <source>
        <dbReference type="EMBL" id="WVZ83119.1"/>
    </source>
</evidence>
<dbReference type="AlphaFoldDB" id="A0AAQ3U163"/>
<reference evidence="7 8" key="1">
    <citation type="submission" date="2024-02" db="EMBL/GenBank/DDBJ databases">
        <title>High-quality chromosome-scale genome assembly of Pensacola bahiagrass (Paspalum notatum Flugge var. saurae).</title>
        <authorList>
            <person name="Vega J.M."/>
            <person name="Podio M."/>
            <person name="Orjuela J."/>
            <person name="Siena L.A."/>
            <person name="Pessino S.C."/>
            <person name="Combes M.C."/>
            <person name="Mariac C."/>
            <person name="Albertini E."/>
            <person name="Pupilli F."/>
            <person name="Ortiz J.P.A."/>
            <person name="Leblanc O."/>
        </authorList>
    </citation>
    <scope>NUCLEOTIDE SEQUENCE [LARGE SCALE GENOMIC DNA]</scope>
    <source>
        <strain evidence="7">R1</strain>
        <tissue evidence="7">Leaf</tissue>
    </source>
</reference>
<evidence type="ECO:0000313" key="8">
    <source>
        <dbReference type="Proteomes" id="UP001341281"/>
    </source>
</evidence>
<sequence length="502" mass="54017">MEQQQQQQNPNHPPAAAVPPPPLQRPAAAPSDDHSEHQHRRPHLSIDVPAPASSSGLPDHRLVTPPPVSSSSSSSRPARPPLRSPPSFKLVRQTVRRSLWPPQAGSFKLPSSNSKQGLDASSAGGRQKPAAAAPHLHICRSQSLPMSMKKLNNTPKSFKRMDSLGGMFRVVPSTPRTPPAATTTTATATAPPPPPDIVPSSEPAEATTTTATAGQEVDDGGEDIPEEEAVCRICMVELAEGSDTTLKLECACKGELALAHKDCALRWFGIKGTRTCEVCRQEVQNLPVTLIRVPSAVGHHHQPPSSSSSRYDPYRVWHGTPILVIISILAYFCFLEQLLAGNEGIAALAISLPFSCILGLFSSLTTTSMVARRYVWIYAAVQFLFVVVFTHLFYRYLHLQAVISIILATFAGFGVGMTGNSIIVEILRWRARRVAPPPSTQARRRRRSPPGAVGVGAQHQQAPAASSDNDQPSLQPAAAEGWQREDIVAVDIENPAVAPPQA</sequence>
<dbReference type="PANTHER" id="PTHR46158:SF1">
    <property type="entry name" value="RING_U-BOX SUPERFAMILY PROTEIN"/>
    <property type="match status" value="1"/>
</dbReference>
<dbReference type="EMBL" id="CP144751">
    <property type="protein sequence ID" value="WVZ83119.1"/>
    <property type="molecule type" value="Genomic_DNA"/>
</dbReference>
<protein>
    <recommendedName>
        <fullName evidence="6">RING-CH-type domain-containing protein</fullName>
    </recommendedName>
</protein>
<feature type="region of interest" description="Disordered" evidence="4">
    <location>
        <begin position="1"/>
        <end position="134"/>
    </location>
</feature>